<dbReference type="CDD" id="cd02257">
    <property type="entry name" value="Peptidase_C19"/>
    <property type="match status" value="1"/>
</dbReference>
<dbReference type="STRING" id="1169540.A0A0G4ENY7"/>
<feature type="compositionally biased region" description="Low complexity" evidence="1">
    <location>
        <begin position="470"/>
        <end position="487"/>
    </location>
</feature>
<feature type="compositionally biased region" description="Low complexity" evidence="1">
    <location>
        <begin position="1493"/>
        <end position="1506"/>
    </location>
</feature>
<feature type="region of interest" description="Disordered" evidence="1">
    <location>
        <begin position="1897"/>
        <end position="1925"/>
    </location>
</feature>
<organism evidence="3 4">
    <name type="scientific">Vitrella brassicaformis (strain CCMP3155)</name>
    <dbReference type="NCBI Taxonomy" id="1169540"/>
    <lineage>
        <taxon>Eukaryota</taxon>
        <taxon>Sar</taxon>
        <taxon>Alveolata</taxon>
        <taxon>Colpodellida</taxon>
        <taxon>Vitrellaceae</taxon>
        <taxon>Vitrella</taxon>
    </lineage>
</organism>
<dbReference type="GO" id="GO:0016579">
    <property type="term" value="P:protein deubiquitination"/>
    <property type="evidence" value="ECO:0007669"/>
    <property type="project" value="InterPro"/>
</dbReference>
<dbReference type="InterPro" id="IPR028889">
    <property type="entry name" value="USP"/>
</dbReference>
<feature type="compositionally biased region" description="Basic residues" evidence="1">
    <location>
        <begin position="63"/>
        <end position="77"/>
    </location>
</feature>
<gene>
    <name evidence="3" type="ORF">Vbra_2869</name>
</gene>
<feature type="region of interest" description="Disordered" evidence="1">
    <location>
        <begin position="771"/>
        <end position="817"/>
    </location>
</feature>
<reference evidence="3 4" key="1">
    <citation type="submission" date="2014-11" db="EMBL/GenBank/DDBJ databases">
        <authorList>
            <person name="Zhu J."/>
            <person name="Qi W."/>
            <person name="Song R."/>
        </authorList>
    </citation>
    <scope>NUCLEOTIDE SEQUENCE [LARGE SCALE GENOMIC DNA]</scope>
</reference>
<feature type="region of interest" description="Disordered" evidence="1">
    <location>
        <begin position="736"/>
        <end position="755"/>
    </location>
</feature>
<feature type="region of interest" description="Disordered" evidence="1">
    <location>
        <begin position="189"/>
        <end position="218"/>
    </location>
</feature>
<feature type="compositionally biased region" description="Basic and acidic residues" evidence="1">
    <location>
        <begin position="400"/>
        <end position="410"/>
    </location>
</feature>
<feature type="compositionally biased region" description="Basic residues" evidence="1">
    <location>
        <begin position="1164"/>
        <end position="1176"/>
    </location>
</feature>
<dbReference type="EMBL" id="CDMY01000275">
    <property type="protein sequence ID" value="CEL99161.1"/>
    <property type="molecule type" value="Genomic_DNA"/>
</dbReference>
<feature type="compositionally biased region" description="Low complexity" evidence="1">
    <location>
        <begin position="1903"/>
        <end position="1919"/>
    </location>
</feature>
<feature type="compositionally biased region" description="Low complexity" evidence="1">
    <location>
        <begin position="202"/>
        <end position="218"/>
    </location>
</feature>
<feature type="region of interest" description="Disordered" evidence="1">
    <location>
        <begin position="1848"/>
        <end position="1875"/>
    </location>
</feature>
<dbReference type="Gene3D" id="3.90.70.10">
    <property type="entry name" value="Cysteine proteinases"/>
    <property type="match status" value="1"/>
</dbReference>
<name>A0A0G4ENY7_VITBC</name>
<feature type="domain" description="USP" evidence="2">
    <location>
        <begin position="1704"/>
        <end position="2123"/>
    </location>
</feature>
<feature type="region of interest" description="Disordered" evidence="1">
    <location>
        <begin position="1269"/>
        <end position="1329"/>
    </location>
</feature>
<feature type="compositionally biased region" description="Low complexity" evidence="1">
    <location>
        <begin position="1186"/>
        <end position="1197"/>
    </location>
</feature>
<feature type="region of interest" description="Disordered" evidence="1">
    <location>
        <begin position="1156"/>
        <end position="1228"/>
    </location>
</feature>
<evidence type="ECO:0000256" key="1">
    <source>
        <dbReference type="SAM" id="MobiDB-lite"/>
    </source>
</evidence>
<feature type="compositionally biased region" description="Pro residues" evidence="1">
    <location>
        <begin position="1507"/>
        <end position="1518"/>
    </location>
</feature>
<protein>
    <recommendedName>
        <fullName evidence="2">USP domain-containing protein</fullName>
    </recommendedName>
</protein>
<feature type="region of interest" description="Disordered" evidence="1">
    <location>
        <begin position="400"/>
        <end position="431"/>
    </location>
</feature>
<dbReference type="InParanoid" id="A0A0G4ENY7"/>
<dbReference type="InterPro" id="IPR018200">
    <property type="entry name" value="USP_CS"/>
</dbReference>
<feature type="compositionally biased region" description="Low complexity" evidence="1">
    <location>
        <begin position="84"/>
        <end position="99"/>
    </location>
</feature>
<dbReference type="OrthoDB" id="429671at2759"/>
<dbReference type="InterPro" id="IPR001394">
    <property type="entry name" value="Peptidase_C19_UCH"/>
</dbReference>
<sequence length="2135" mass="234168">MADPERPSANGPSADRDGADGKDDECQPDDAEEERDQPDGHDDASPAAAAGADGPGAAAGPPKPKKKTKRGSKKSKRAKEADDASVPPSASPPSESTSVIDMNEAAERSGSANEFCPQPPEDEPDFWKHKELMGQIEMMEKSMRENIENIANIQDAVTELGEGLFPMNSANQHDIARAAAWIASQERKMGMEKQNGNEQRPSESSSRPSTDPSSLSSRLSHLRKLVHDRMHGRPDKSAEEEVQALIRCEKLSSYHSRKLQREGCPCFAARDEDCKCSLQRLVRVPLTVSLERSVRKGAELAEGHEIFVEPKWLPDVLSAGREVGSDGPPLSGIVGFDPDDEPDRLSWDAVDKIRPIQGFVHHFPGLLMKSVVNDLFVRHLEASCGYDKIAQVLREVRNHDGGDSDLDSLRHPLPPPSDRDRPSGPRPSPTFEAFLASRKEIPTAIVAALEHLESALAMQPGSHEWGGDSGPPSASPAATPESGSPTPQDSQGKDTDGADGEPGPSAATCGSDGLRPRTLTELLGTDGTQGEEENANGEAADRRGRVSIDAAKWDEVAARWAVRWDIPLIVDAFFAVLVPVSDVWFDLPWRHEQMLTVLDRIGREEGCFDLLSLFALCKMFEPRMDSKEPSLADLQQWVRDSLYAPHPLNGLFGRDMKPPVPVPDPEYLPEGFVPYRGVNELPWIIDLRDLLACRLMDQVRLLERAFLLGRPFTPPQWLTTCLDAYFGEYKRPKKLTADDASTSAHSKGTGRKKADPLGWLADVKSRLLRTERDKFTKNRQRDGKSGAGGGGGQGKGRAAGGRKGHPSHHQQQQPSAESVVAEMYVLRMRIGALATGWRLCHSAEEMGEEMKLLEMAGYDEGEAPEGSEAKFVSGVIFDLLTTDCRHLRHLDAVTTAKIIKDFIANWLWQYLRRCTDLRDRERRGLVDRYEAAEGAAAEAFIQETGGLPPCIQDDYAKADDNLEKKVHIDEMCHGLGHQIASCDAQQQQVKEDMDKLLRIPKGTYSEEDVKKGTECLKKAWQAAHIMRQDKTLLLAGHRRKQREWTCPDGLRYEDFAYLDDHLGPGPSALDRDVVSQFMMTRHTETTQEDPETRNEKLAKKKEQRDRRKAKQQGGAVQQPPAKPMSAAALEAQQRRAAQMEKQLLAQEKADAIKRKELEAEAKKEPKKKTKGAFRGRGRADPSSKINASTTATAATADDNGDDNDDEEEEDVESHREDDESDIALETALIESMTTITTQDGHGVGADEAADNDEAVAGDSVVEGEWMAISKAKRKPQTDATVESITSTPHDGRTPTSAAAAGGSTGSVKSRKPPGSSSSSSRPRHHPAPTCLDVEHVDEEPIGAGVLRASDVLRGLEDSWSDRTQWYLEHSFNQSATLAPSTPGGVPLAPQTGRLLTSISRVGPTVVVDSQDVRMDLTRAISECVEAISDMLRSANVDEEGVSVPSQVPHGKSAFTLTIQWDAGQEWTPVTVSQGKGYHEGAFMLRRERAVDEASPTHAAAAASPSEIPVPAPAPPTAPAAPAASAPPVVPSVPSSSVAARPQATTTVPRPRPQLNGGSVWDTPSATAQLPSPAGTEVPITPHGSAAGDGLVRERERGGNEWVGRRMLSPVWLANAALACVPHGGAAFSILTRLVYWGLMEARTVLPTQLQPFERNRLYHYEMYVKRRTLALTKSGQVSEAEARRMAMDPDLFIMQPSPRPYLLRALSNIKNYCYLNALIQALIPLYLFQDYLSLCAETSHRAYLAGDDSVRRPQYPFHGAFASLFREFYRRHHGREPRRADRSTDEDLQSVADSVIRQRIEQEPKLARRIKNEGVTTPSNSSSSSMSFPVMYASAFFQPLLTLFEERSQQNHHHHNDHNGHDTNGRQGPSTAYGGVQSDPSELLLFLLDGLHNESRYYRSRRPSSPSGPSSSAGSPPSALEDTLQDARESPISKMFAGVLTRLVKTDSGGLDKKREPFWLLDAPIAHDDVFSIEDAISNTLGIFHASSSPQLSASALGPEHVPPTSSQRQYIDVTPPILVVSVKKTLYGQGALEKAAKQLVYTSHLNWNNSWTLPEQDAPQPSYRLVSVVVHHGEEAVEGHFSTLATRQYDGEWYSCDDRAISRRTVQEVESHQGALLFVYVDTNVRLVDITPGA</sequence>
<evidence type="ECO:0000313" key="3">
    <source>
        <dbReference type="EMBL" id="CEL99161.1"/>
    </source>
</evidence>
<dbReference type="Proteomes" id="UP000041254">
    <property type="component" value="Unassembled WGS sequence"/>
</dbReference>
<feature type="region of interest" description="Disordered" evidence="1">
    <location>
        <begin position="460"/>
        <end position="518"/>
    </location>
</feature>
<dbReference type="PROSITE" id="PS50235">
    <property type="entry name" value="USP_3"/>
    <property type="match status" value="1"/>
</dbReference>
<feature type="compositionally biased region" description="Low complexity" evidence="1">
    <location>
        <begin position="1293"/>
        <end position="1320"/>
    </location>
</feature>
<proteinExistence type="predicted"/>
<feature type="region of interest" description="Disordered" evidence="1">
    <location>
        <begin position="1081"/>
        <end position="1140"/>
    </location>
</feature>
<dbReference type="Pfam" id="PF00443">
    <property type="entry name" value="UCH"/>
    <property type="match status" value="1"/>
</dbReference>
<dbReference type="PANTHER" id="PTHR48125:SF12">
    <property type="entry name" value="AT HOOK TRANSCRIPTION FACTOR FAMILY-RELATED"/>
    <property type="match status" value="1"/>
</dbReference>
<feature type="compositionally biased region" description="Gly residues" evidence="1">
    <location>
        <begin position="785"/>
        <end position="799"/>
    </location>
</feature>
<feature type="compositionally biased region" description="Low complexity" evidence="1">
    <location>
        <begin position="1519"/>
        <end position="1539"/>
    </location>
</feature>
<feature type="compositionally biased region" description="Acidic residues" evidence="1">
    <location>
        <begin position="26"/>
        <end position="36"/>
    </location>
</feature>
<dbReference type="VEuPathDB" id="CryptoDB:Vbra_2869"/>
<keyword evidence="4" id="KW-1185">Reference proteome</keyword>
<feature type="region of interest" description="Disordered" evidence="1">
    <location>
        <begin position="523"/>
        <end position="542"/>
    </location>
</feature>
<accession>A0A0G4ENY7</accession>
<feature type="compositionally biased region" description="Basic and acidic residues" evidence="1">
    <location>
        <begin position="14"/>
        <end position="25"/>
    </location>
</feature>
<dbReference type="InterPro" id="IPR038765">
    <property type="entry name" value="Papain-like_cys_pep_sf"/>
</dbReference>
<feature type="compositionally biased region" description="Polar residues" evidence="1">
    <location>
        <begin position="1277"/>
        <end position="1288"/>
    </location>
</feature>
<feature type="compositionally biased region" description="Low complexity" evidence="1">
    <location>
        <begin position="1126"/>
        <end position="1136"/>
    </location>
</feature>
<dbReference type="PROSITE" id="PS00973">
    <property type="entry name" value="USP_2"/>
    <property type="match status" value="1"/>
</dbReference>
<feature type="compositionally biased region" description="Basic and acidic residues" evidence="1">
    <location>
        <begin position="1081"/>
        <end position="1105"/>
    </location>
</feature>
<feature type="compositionally biased region" description="Low complexity" evidence="1">
    <location>
        <begin position="45"/>
        <end position="60"/>
    </location>
</feature>
<feature type="region of interest" description="Disordered" evidence="1">
    <location>
        <begin position="1775"/>
        <end position="1794"/>
    </location>
</feature>
<dbReference type="GO" id="GO:0004843">
    <property type="term" value="F:cysteine-type deubiquitinase activity"/>
    <property type="evidence" value="ECO:0007669"/>
    <property type="project" value="InterPro"/>
</dbReference>
<feature type="region of interest" description="Disordered" evidence="1">
    <location>
        <begin position="1"/>
        <end position="126"/>
    </location>
</feature>
<feature type="compositionally biased region" description="Basic and acidic residues" evidence="1">
    <location>
        <begin position="771"/>
        <end position="784"/>
    </location>
</feature>
<dbReference type="SUPFAM" id="SSF54001">
    <property type="entry name" value="Cysteine proteinases"/>
    <property type="match status" value="1"/>
</dbReference>
<evidence type="ECO:0000259" key="2">
    <source>
        <dbReference type="PROSITE" id="PS50235"/>
    </source>
</evidence>
<evidence type="ECO:0000313" key="4">
    <source>
        <dbReference type="Proteomes" id="UP000041254"/>
    </source>
</evidence>
<feature type="compositionally biased region" description="Acidic residues" evidence="1">
    <location>
        <begin position="1198"/>
        <end position="1211"/>
    </location>
</feature>
<dbReference type="PANTHER" id="PTHR48125">
    <property type="entry name" value="LP07818P1"/>
    <property type="match status" value="1"/>
</dbReference>
<feature type="region of interest" description="Disordered" evidence="1">
    <location>
        <begin position="1489"/>
        <end position="1590"/>
    </location>
</feature>